<feature type="region of interest" description="Disordered" evidence="1">
    <location>
        <begin position="47"/>
        <end position="128"/>
    </location>
</feature>
<dbReference type="RefSeq" id="XP_062660367.1">
    <property type="nucleotide sequence ID" value="XM_062797796.1"/>
</dbReference>
<gene>
    <name evidence="2" type="ORF">B0H64DRAFT_111302</name>
</gene>
<evidence type="ECO:0000256" key="1">
    <source>
        <dbReference type="SAM" id="MobiDB-lite"/>
    </source>
</evidence>
<organism evidence="2 3">
    <name type="scientific">Chaetomium fimeti</name>
    <dbReference type="NCBI Taxonomy" id="1854472"/>
    <lineage>
        <taxon>Eukaryota</taxon>
        <taxon>Fungi</taxon>
        <taxon>Dikarya</taxon>
        <taxon>Ascomycota</taxon>
        <taxon>Pezizomycotina</taxon>
        <taxon>Sordariomycetes</taxon>
        <taxon>Sordariomycetidae</taxon>
        <taxon>Sordariales</taxon>
        <taxon>Chaetomiaceae</taxon>
        <taxon>Chaetomium</taxon>
    </lineage>
</organism>
<evidence type="ECO:0000313" key="3">
    <source>
        <dbReference type="Proteomes" id="UP001278766"/>
    </source>
</evidence>
<dbReference type="EMBL" id="JAUEPN010000003">
    <property type="protein sequence ID" value="KAK3296853.1"/>
    <property type="molecule type" value="Genomic_DNA"/>
</dbReference>
<reference evidence="2" key="2">
    <citation type="submission" date="2023-06" db="EMBL/GenBank/DDBJ databases">
        <authorList>
            <consortium name="Lawrence Berkeley National Laboratory"/>
            <person name="Haridas S."/>
            <person name="Hensen N."/>
            <person name="Bonometti L."/>
            <person name="Westerberg I."/>
            <person name="Brannstrom I.O."/>
            <person name="Guillou S."/>
            <person name="Cros-Aarteil S."/>
            <person name="Calhoun S."/>
            <person name="Kuo A."/>
            <person name="Mondo S."/>
            <person name="Pangilinan J."/>
            <person name="Riley R."/>
            <person name="Labutti K."/>
            <person name="Andreopoulos B."/>
            <person name="Lipzen A."/>
            <person name="Chen C."/>
            <person name="Yanf M."/>
            <person name="Daum C."/>
            <person name="Ng V."/>
            <person name="Clum A."/>
            <person name="Steindorff A."/>
            <person name="Ohm R."/>
            <person name="Martin F."/>
            <person name="Silar P."/>
            <person name="Natvig D."/>
            <person name="Lalanne C."/>
            <person name="Gautier V."/>
            <person name="Ament-Velasquez S.L."/>
            <person name="Kruys A."/>
            <person name="Hutchinson M.I."/>
            <person name="Powell A.J."/>
            <person name="Barry K."/>
            <person name="Miller A.N."/>
            <person name="Grigoriev I.V."/>
            <person name="Debuchy R."/>
            <person name="Gladieux P."/>
            <person name="Thoren M.H."/>
            <person name="Johannesson H."/>
        </authorList>
    </citation>
    <scope>NUCLEOTIDE SEQUENCE</scope>
    <source>
        <strain evidence="2">CBS 168.71</strain>
    </source>
</reference>
<dbReference type="AlphaFoldDB" id="A0AAE0LTE4"/>
<comment type="caution">
    <text evidence="2">The sequence shown here is derived from an EMBL/GenBank/DDBJ whole genome shotgun (WGS) entry which is preliminary data.</text>
</comment>
<dbReference type="GeneID" id="87834744"/>
<accession>A0AAE0LTE4</accession>
<feature type="compositionally biased region" description="Basic and acidic residues" evidence="1">
    <location>
        <begin position="89"/>
        <end position="100"/>
    </location>
</feature>
<dbReference type="Proteomes" id="UP001278766">
    <property type="component" value="Unassembled WGS sequence"/>
</dbReference>
<evidence type="ECO:0000313" key="2">
    <source>
        <dbReference type="EMBL" id="KAK3296853.1"/>
    </source>
</evidence>
<reference evidence="2" key="1">
    <citation type="journal article" date="2023" name="Mol. Phylogenet. Evol.">
        <title>Genome-scale phylogeny and comparative genomics of the fungal order Sordariales.</title>
        <authorList>
            <person name="Hensen N."/>
            <person name="Bonometti L."/>
            <person name="Westerberg I."/>
            <person name="Brannstrom I.O."/>
            <person name="Guillou S."/>
            <person name="Cros-Aarteil S."/>
            <person name="Calhoun S."/>
            <person name="Haridas S."/>
            <person name="Kuo A."/>
            <person name="Mondo S."/>
            <person name="Pangilinan J."/>
            <person name="Riley R."/>
            <person name="LaButti K."/>
            <person name="Andreopoulos B."/>
            <person name="Lipzen A."/>
            <person name="Chen C."/>
            <person name="Yan M."/>
            <person name="Daum C."/>
            <person name="Ng V."/>
            <person name="Clum A."/>
            <person name="Steindorff A."/>
            <person name="Ohm R.A."/>
            <person name="Martin F."/>
            <person name="Silar P."/>
            <person name="Natvig D.O."/>
            <person name="Lalanne C."/>
            <person name="Gautier V."/>
            <person name="Ament-Velasquez S.L."/>
            <person name="Kruys A."/>
            <person name="Hutchinson M.I."/>
            <person name="Powell A.J."/>
            <person name="Barry K."/>
            <person name="Miller A.N."/>
            <person name="Grigoriev I.V."/>
            <person name="Debuchy R."/>
            <person name="Gladieux P."/>
            <person name="Hiltunen Thoren M."/>
            <person name="Johannesson H."/>
        </authorList>
    </citation>
    <scope>NUCLEOTIDE SEQUENCE</scope>
    <source>
        <strain evidence="2">CBS 168.71</strain>
    </source>
</reference>
<proteinExistence type="predicted"/>
<feature type="compositionally biased region" description="Acidic residues" evidence="1">
    <location>
        <begin position="65"/>
        <end position="77"/>
    </location>
</feature>
<sequence length="128" mass="14242">MTEPENFDDELFADLYNDDEPAGKAARAAEVDQYSAVQPVAEIKNENVEDVGQQQDYNNGGEVKYEEEEEDDDDEIDFNLGNGPSTAVAHHEHHDNHDRQEDDDEKPAYNAPAAPVMHTKGPNAKEDG</sequence>
<name>A0AAE0LTE4_9PEZI</name>
<keyword evidence="3" id="KW-1185">Reference proteome</keyword>
<protein>
    <submittedName>
        <fullName evidence="2">Uncharacterized protein</fullName>
    </submittedName>
</protein>